<protein>
    <submittedName>
        <fullName evidence="3">Uncharacterized protein</fullName>
    </submittedName>
</protein>
<dbReference type="EMBL" id="LR743602">
    <property type="protein sequence ID" value="CAA2632330.1"/>
    <property type="molecule type" value="Genomic_DNA"/>
</dbReference>
<feature type="region of interest" description="Disordered" evidence="1">
    <location>
        <begin position="21"/>
        <end position="75"/>
    </location>
</feature>
<dbReference type="Proteomes" id="UP000663760">
    <property type="component" value="Chromosome 15"/>
</dbReference>
<sequence>MWSVKLVVCALLVLSVSSGQSEARALTATPQGGPAAGDGGGRKDEYASKRETPTGPNPLHHRSLPTKLSDPVPLI</sequence>
<dbReference type="EMBL" id="LR746278">
    <property type="protein sequence ID" value="CAA7408649.1"/>
    <property type="molecule type" value="Genomic_DNA"/>
</dbReference>
<feature type="chain" id="PRO_5045019995" evidence="2">
    <location>
        <begin position="24"/>
        <end position="75"/>
    </location>
</feature>
<reference evidence="3" key="1">
    <citation type="submission" date="2019-12" db="EMBL/GenBank/DDBJ databases">
        <authorList>
            <person name="Scholz U."/>
            <person name="Mascher M."/>
            <person name="Fiebig A."/>
        </authorList>
    </citation>
    <scope>NUCLEOTIDE SEQUENCE</scope>
</reference>
<evidence type="ECO:0000313" key="5">
    <source>
        <dbReference type="Proteomes" id="UP000663760"/>
    </source>
</evidence>
<accession>A0A7I8JN03</accession>
<feature type="signal peptide" evidence="2">
    <location>
        <begin position="1"/>
        <end position="23"/>
    </location>
</feature>
<gene>
    <name evidence="3" type="ORF">SI7747_15017955</name>
    <name evidence="4" type="ORF">SI8410_15019327</name>
</gene>
<proteinExistence type="predicted"/>
<keyword evidence="2" id="KW-0732">Signal</keyword>
<evidence type="ECO:0000313" key="3">
    <source>
        <dbReference type="EMBL" id="CAA2632330.1"/>
    </source>
</evidence>
<feature type="compositionally biased region" description="Basic and acidic residues" evidence="1">
    <location>
        <begin position="40"/>
        <end position="52"/>
    </location>
</feature>
<evidence type="ECO:0000256" key="1">
    <source>
        <dbReference type="SAM" id="MobiDB-lite"/>
    </source>
</evidence>
<evidence type="ECO:0000256" key="2">
    <source>
        <dbReference type="SAM" id="SignalP"/>
    </source>
</evidence>
<organism evidence="3">
    <name type="scientific">Spirodela intermedia</name>
    <name type="common">Intermediate duckweed</name>
    <dbReference type="NCBI Taxonomy" id="51605"/>
    <lineage>
        <taxon>Eukaryota</taxon>
        <taxon>Viridiplantae</taxon>
        <taxon>Streptophyta</taxon>
        <taxon>Embryophyta</taxon>
        <taxon>Tracheophyta</taxon>
        <taxon>Spermatophyta</taxon>
        <taxon>Magnoliopsida</taxon>
        <taxon>Liliopsida</taxon>
        <taxon>Araceae</taxon>
        <taxon>Lemnoideae</taxon>
        <taxon>Spirodela</taxon>
    </lineage>
</organism>
<keyword evidence="5" id="KW-1185">Reference proteome</keyword>
<evidence type="ECO:0000313" key="4">
    <source>
        <dbReference type="EMBL" id="CAA7408649.1"/>
    </source>
</evidence>
<dbReference type="AlphaFoldDB" id="A0A7I8JN03"/>
<name>A0A7I8JN03_SPIIN</name>